<proteinExistence type="predicted"/>
<gene>
    <name evidence="1" type="ORF">HaLaN_12644</name>
</gene>
<evidence type="ECO:0000313" key="2">
    <source>
        <dbReference type="Proteomes" id="UP000485058"/>
    </source>
</evidence>
<dbReference type="AlphaFoldDB" id="A0A699ZAH9"/>
<accession>A0A699ZAH9</accession>
<reference evidence="1 2" key="1">
    <citation type="submission" date="2020-02" db="EMBL/GenBank/DDBJ databases">
        <title>Draft genome sequence of Haematococcus lacustris strain NIES-144.</title>
        <authorList>
            <person name="Morimoto D."/>
            <person name="Nakagawa S."/>
            <person name="Yoshida T."/>
            <person name="Sawayama S."/>
        </authorList>
    </citation>
    <scope>NUCLEOTIDE SEQUENCE [LARGE SCALE GENOMIC DNA]</scope>
    <source>
        <strain evidence="1 2">NIES-144</strain>
    </source>
</reference>
<organism evidence="1 2">
    <name type="scientific">Haematococcus lacustris</name>
    <name type="common">Green alga</name>
    <name type="synonym">Haematococcus pluvialis</name>
    <dbReference type="NCBI Taxonomy" id="44745"/>
    <lineage>
        <taxon>Eukaryota</taxon>
        <taxon>Viridiplantae</taxon>
        <taxon>Chlorophyta</taxon>
        <taxon>core chlorophytes</taxon>
        <taxon>Chlorophyceae</taxon>
        <taxon>CS clade</taxon>
        <taxon>Chlamydomonadales</taxon>
        <taxon>Haematococcaceae</taxon>
        <taxon>Haematococcus</taxon>
    </lineage>
</organism>
<sequence length="78" mass="8572">MPSLDQPPPHWVVLRAVRPPPSVAQVLATWEQHGLLPTIHQEPFFGDVADKPARPTVFAGREWRIPAASDTPVFVGGQ</sequence>
<protein>
    <submittedName>
        <fullName evidence="1">Uncharacterized protein</fullName>
    </submittedName>
</protein>
<name>A0A699ZAH9_HAELA</name>
<comment type="caution">
    <text evidence="1">The sequence shown here is derived from an EMBL/GenBank/DDBJ whole genome shotgun (WGS) entry which is preliminary data.</text>
</comment>
<feature type="non-terminal residue" evidence="1">
    <location>
        <position position="78"/>
    </location>
</feature>
<dbReference type="EMBL" id="BLLF01000970">
    <property type="protein sequence ID" value="GFH16259.1"/>
    <property type="molecule type" value="Genomic_DNA"/>
</dbReference>
<evidence type="ECO:0000313" key="1">
    <source>
        <dbReference type="EMBL" id="GFH16259.1"/>
    </source>
</evidence>
<dbReference type="Proteomes" id="UP000485058">
    <property type="component" value="Unassembled WGS sequence"/>
</dbReference>
<keyword evidence="2" id="KW-1185">Reference proteome</keyword>